<evidence type="ECO:0000256" key="13">
    <source>
        <dbReference type="ARBA" id="ARBA00023204"/>
    </source>
</evidence>
<dbReference type="OrthoDB" id="9802228at2"/>
<dbReference type="InterPro" id="IPR018060">
    <property type="entry name" value="HTH_AraC"/>
</dbReference>
<accession>A0A2P8VJP0</accession>
<evidence type="ECO:0000256" key="7">
    <source>
        <dbReference type="ARBA" id="ARBA00022763"/>
    </source>
</evidence>
<keyword evidence="6 16" id="KW-0479">Metal-binding</keyword>
<keyword evidence="9" id="KW-0805">Transcription regulation</keyword>
<dbReference type="AlphaFoldDB" id="A0A2P8VJP0"/>
<feature type="binding site" evidence="17">
    <location>
        <position position="38"/>
    </location>
    <ligand>
        <name>Zn(2+)</name>
        <dbReference type="ChEBI" id="CHEBI:29105"/>
    </ligand>
</feature>
<dbReference type="CDD" id="cd06445">
    <property type="entry name" value="ATase"/>
    <property type="match status" value="1"/>
</dbReference>
<feature type="binding site" evidence="17">
    <location>
        <position position="72"/>
    </location>
    <ligand>
        <name>Zn(2+)</name>
        <dbReference type="ChEBI" id="CHEBI:29105"/>
    </ligand>
</feature>
<evidence type="ECO:0000256" key="9">
    <source>
        <dbReference type="ARBA" id="ARBA00023015"/>
    </source>
</evidence>
<dbReference type="EC" id="2.1.1.63" evidence="3"/>
<dbReference type="NCBIfam" id="TIGR00589">
    <property type="entry name" value="ogt"/>
    <property type="match status" value="1"/>
</dbReference>
<feature type="binding site" evidence="17">
    <location>
        <position position="42"/>
    </location>
    <ligand>
        <name>Zn(2+)</name>
        <dbReference type="ChEBI" id="CHEBI:29105"/>
    </ligand>
</feature>
<dbReference type="InterPro" id="IPR016221">
    <property type="entry name" value="Bifunct_regulatory_prot_Ada"/>
</dbReference>
<evidence type="ECO:0000256" key="1">
    <source>
        <dbReference type="ARBA" id="ARBA00001286"/>
    </source>
</evidence>
<dbReference type="STRING" id="1388748.GCA_000463155_02102"/>
<feature type="active site" description="Nucleophile; methyl group acceptor from either O6-methylguanine or O4-methylthymine" evidence="15">
    <location>
        <position position="322"/>
    </location>
</feature>
<dbReference type="EMBL" id="PYEP01000004">
    <property type="protein sequence ID" value="PSN07670.1"/>
    <property type="molecule type" value="Genomic_DNA"/>
</dbReference>
<dbReference type="Gene3D" id="3.40.10.10">
    <property type="entry name" value="DNA Methylphosphotriester Repair Domain"/>
    <property type="match status" value="1"/>
</dbReference>
<dbReference type="Gene3D" id="1.10.10.60">
    <property type="entry name" value="Homeodomain-like"/>
    <property type="match status" value="1"/>
</dbReference>
<dbReference type="Gene3D" id="1.10.10.10">
    <property type="entry name" value="Winged helix-like DNA-binding domain superfamily/Winged helix DNA-binding domain"/>
    <property type="match status" value="1"/>
</dbReference>
<evidence type="ECO:0000256" key="12">
    <source>
        <dbReference type="ARBA" id="ARBA00023163"/>
    </source>
</evidence>
<dbReference type="PROSITE" id="PS01124">
    <property type="entry name" value="HTH_ARAC_FAMILY_2"/>
    <property type="match status" value="1"/>
</dbReference>
<keyword evidence="12" id="KW-0804">Transcription</keyword>
<evidence type="ECO:0000256" key="17">
    <source>
        <dbReference type="PIRSR" id="PIRSR000409-3"/>
    </source>
</evidence>
<dbReference type="NCBIfam" id="NF011964">
    <property type="entry name" value="PRK15435.1"/>
    <property type="match status" value="1"/>
</dbReference>
<comment type="caution">
    <text evidence="19">The sequence shown here is derived from an EMBL/GenBank/DDBJ whole genome shotgun (WGS) entry which is preliminary data.</text>
</comment>
<dbReference type="InterPro" id="IPR036217">
    <property type="entry name" value="MethylDNA_cys_MeTrfase_DNAb"/>
</dbReference>
<dbReference type="InterPro" id="IPR009057">
    <property type="entry name" value="Homeodomain-like_sf"/>
</dbReference>
<feature type="binding site" evidence="16">
    <location>
        <position position="34"/>
    </location>
    <ligand>
        <name>DNA</name>
        <dbReference type="ChEBI" id="CHEBI:16991"/>
    </ligand>
</feature>
<feature type="domain" description="HTH araC/xylS-type" evidence="18">
    <location>
        <begin position="85"/>
        <end position="184"/>
    </location>
</feature>
<evidence type="ECO:0000313" key="19">
    <source>
        <dbReference type="EMBL" id="PSN07670.1"/>
    </source>
</evidence>
<dbReference type="InterPro" id="IPR036388">
    <property type="entry name" value="WH-like_DNA-bd_sf"/>
</dbReference>
<dbReference type="InterPro" id="IPR036631">
    <property type="entry name" value="MGMT_N_sf"/>
</dbReference>
<dbReference type="SUPFAM" id="SSF46767">
    <property type="entry name" value="Methylated DNA-protein cysteine methyltransferase, C-terminal domain"/>
    <property type="match status" value="1"/>
</dbReference>
<dbReference type="InterPro" id="IPR035451">
    <property type="entry name" value="Ada-like_dom_sf"/>
</dbReference>
<feature type="binding site" evidence="16">
    <location>
        <position position="67"/>
    </location>
    <ligand>
        <name>DNA</name>
        <dbReference type="ChEBI" id="CHEBI:16991"/>
    </ligand>
</feature>
<dbReference type="Pfam" id="PF01035">
    <property type="entry name" value="DNA_binding_1"/>
    <property type="match status" value="1"/>
</dbReference>
<dbReference type="PROSITE" id="PS00374">
    <property type="entry name" value="MGMT"/>
    <property type="match status" value="1"/>
</dbReference>
<evidence type="ECO:0000256" key="4">
    <source>
        <dbReference type="ARBA" id="ARBA00022603"/>
    </source>
</evidence>
<dbReference type="GO" id="GO:0003700">
    <property type="term" value="F:DNA-binding transcription factor activity"/>
    <property type="evidence" value="ECO:0007669"/>
    <property type="project" value="InterPro"/>
</dbReference>
<comment type="similarity">
    <text evidence="2">Belongs to the MGMT family.</text>
</comment>
<evidence type="ECO:0000256" key="16">
    <source>
        <dbReference type="PIRSR" id="PIRSR000409-2"/>
    </source>
</evidence>
<evidence type="ECO:0000256" key="10">
    <source>
        <dbReference type="ARBA" id="ARBA00023125"/>
    </source>
</evidence>
<dbReference type="PANTHER" id="PTHR10815">
    <property type="entry name" value="METHYLATED-DNA--PROTEIN-CYSTEINE METHYLTRANSFERASE"/>
    <property type="match status" value="1"/>
</dbReference>
<evidence type="ECO:0000256" key="6">
    <source>
        <dbReference type="ARBA" id="ARBA00022723"/>
    </source>
</evidence>
<dbReference type="SMART" id="SM00342">
    <property type="entry name" value="HTH_ARAC"/>
    <property type="match status" value="1"/>
</dbReference>
<evidence type="ECO:0000256" key="8">
    <source>
        <dbReference type="ARBA" id="ARBA00022833"/>
    </source>
</evidence>
<comment type="catalytic activity">
    <reaction evidence="1">
        <text>a 4-O-methyl-thymidine in DNA + L-cysteinyl-[protein] = a thymidine in DNA + S-methyl-L-cysteinyl-[protein]</text>
        <dbReference type="Rhea" id="RHEA:53428"/>
        <dbReference type="Rhea" id="RHEA-COMP:10131"/>
        <dbReference type="Rhea" id="RHEA-COMP:10132"/>
        <dbReference type="Rhea" id="RHEA-COMP:13555"/>
        <dbReference type="Rhea" id="RHEA-COMP:13556"/>
        <dbReference type="ChEBI" id="CHEBI:29950"/>
        <dbReference type="ChEBI" id="CHEBI:82612"/>
        <dbReference type="ChEBI" id="CHEBI:137386"/>
        <dbReference type="ChEBI" id="CHEBI:137387"/>
        <dbReference type="EC" id="2.1.1.63"/>
    </reaction>
</comment>
<dbReference type="FunFam" id="1.10.10.10:FF:000214">
    <property type="entry name" value="Methylated-DNA--protein-cysteine methyltransferase"/>
    <property type="match status" value="1"/>
</dbReference>
<dbReference type="GO" id="GO:0006307">
    <property type="term" value="P:DNA alkylation repair"/>
    <property type="evidence" value="ECO:0007669"/>
    <property type="project" value="UniProtKB-ARBA"/>
</dbReference>
<dbReference type="Pfam" id="PF02870">
    <property type="entry name" value="Methyltransf_1N"/>
    <property type="match status" value="1"/>
</dbReference>
<feature type="active site" description="Nucleophile; methyl group acceptor from methylphosphotriester" evidence="15">
    <location>
        <position position="38"/>
    </location>
</feature>
<dbReference type="RefSeq" id="WP_106877285.1">
    <property type="nucleotide sequence ID" value="NZ_PYEP01000004.1"/>
</dbReference>
<comment type="catalytic activity">
    <reaction evidence="14">
        <text>a 6-O-methyl-2'-deoxyguanosine in DNA + L-cysteinyl-[protein] = S-methyl-L-cysteinyl-[protein] + a 2'-deoxyguanosine in DNA</text>
        <dbReference type="Rhea" id="RHEA:24000"/>
        <dbReference type="Rhea" id="RHEA-COMP:10131"/>
        <dbReference type="Rhea" id="RHEA-COMP:10132"/>
        <dbReference type="Rhea" id="RHEA-COMP:11367"/>
        <dbReference type="Rhea" id="RHEA-COMP:11368"/>
        <dbReference type="ChEBI" id="CHEBI:29950"/>
        <dbReference type="ChEBI" id="CHEBI:82612"/>
        <dbReference type="ChEBI" id="CHEBI:85445"/>
        <dbReference type="ChEBI" id="CHEBI:85448"/>
        <dbReference type="EC" id="2.1.1.63"/>
    </reaction>
</comment>
<feature type="binding site" evidence="16">
    <location>
        <position position="43"/>
    </location>
    <ligand>
        <name>DNA</name>
        <dbReference type="ChEBI" id="CHEBI:16991"/>
    </ligand>
</feature>
<keyword evidence="20" id="KW-1185">Reference proteome</keyword>
<reference evidence="19 20" key="1">
    <citation type="submission" date="2018-03" db="EMBL/GenBank/DDBJ databases">
        <title>Draft genome sequence of the first documented clinical Siccibacter turicensis isolate in Austria.</title>
        <authorList>
            <person name="Lepuschitz S."/>
            <person name="Pekard-Amenitsch S."/>
            <person name="Haunold R."/>
            <person name="Schill S."/>
            <person name="Mach R."/>
            <person name="Allerberger F."/>
            <person name="Ruppitsch W."/>
            <person name="Forsythe S.J."/>
        </authorList>
    </citation>
    <scope>NUCLEOTIDE SEQUENCE [LARGE SCALE GENOMIC DNA]</scope>
    <source>
        <strain evidence="19 20">6100069499-17</strain>
    </source>
</reference>
<evidence type="ECO:0000256" key="2">
    <source>
        <dbReference type="ARBA" id="ARBA00008711"/>
    </source>
</evidence>
<evidence type="ECO:0000259" key="18">
    <source>
        <dbReference type="PROSITE" id="PS01124"/>
    </source>
</evidence>
<dbReference type="FunFam" id="3.40.10.10:FF:000001">
    <property type="entry name" value="DNA-3-methyladenine glycosylase 2"/>
    <property type="match status" value="1"/>
</dbReference>
<dbReference type="Gene3D" id="3.30.160.70">
    <property type="entry name" value="Methylated DNA-protein cysteine methyltransferase domain"/>
    <property type="match status" value="1"/>
</dbReference>
<comment type="cofactor">
    <cofactor evidence="16">
        <name>Zn(2+)</name>
        <dbReference type="ChEBI" id="CHEBI:29105"/>
    </cofactor>
    <text evidence="16">Binds 1 zinc ion per subunit.</text>
</comment>
<evidence type="ECO:0000256" key="11">
    <source>
        <dbReference type="ARBA" id="ARBA00023159"/>
    </source>
</evidence>
<evidence type="ECO:0000256" key="15">
    <source>
        <dbReference type="PIRSR" id="PIRSR000409-1"/>
    </source>
</evidence>
<dbReference type="Pfam" id="PF02805">
    <property type="entry name" value="Ada_Zn_binding"/>
    <property type="match status" value="1"/>
</dbReference>
<dbReference type="Pfam" id="PF12833">
    <property type="entry name" value="HTH_18"/>
    <property type="match status" value="1"/>
</dbReference>
<keyword evidence="7" id="KW-0227">DNA damage</keyword>
<keyword evidence="13" id="KW-0234">DNA repair</keyword>
<dbReference type="PANTHER" id="PTHR10815:SF14">
    <property type="entry name" value="BIFUNCTIONAL TRANSCRIPTIONAL ACTIVATOR_DNA REPAIR ENZYME ADA"/>
    <property type="match status" value="1"/>
</dbReference>
<keyword evidence="5 19" id="KW-0808">Transferase</keyword>
<keyword evidence="11" id="KW-0010">Activator</keyword>
<dbReference type="SUPFAM" id="SSF46689">
    <property type="entry name" value="Homeodomain-like"/>
    <property type="match status" value="1"/>
</dbReference>
<sequence length="355" mass="38995">MKTTETLISQQRWQAVQDRDTAADGSFVFAVITTGIYCRPSCRSRRARRENVLFFATPAAAETAGFRPCKRCQPAAIHPDQQRAGRVVTACRIMAASDTPLTLDAIAREVAMSPWHFHRLFKSVTGLTPKAWQQALRARRVRDALHGGETVTRAALDAGFQTGSSFYHQADAALGMTPRQYRRGGREMAVCYSVAPCELGRCLVARSERGICAILLGDDDEAVVAELARLFPHAQRLTDDKTFDDQVARVVACIHTPHAACDLPLDIRGTAFQQRVWQALRAVPAGNTLSYRELAQRIGQPDAVRAVANACAANRLAVIVPCHRVVRSSGVLAGYRWGSDRKASLLARESLIKET</sequence>
<gene>
    <name evidence="19" type="ORF">C7G83_11125</name>
</gene>
<dbReference type="PIRSF" id="PIRSF000409">
    <property type="entry name" value="Ada"/>
    <property type="match status" value="1"/>
</dbReference>
<dbReference type="SUPFAM" id="SSF57884">
    <property type="entry name" value="Ada DNA repair protein, N-terminal domain (N-Ada 10)"/>
    <property type="match status" value="1"/>
</dbReference>
<dbReference type="GO" id="GO:0003908">
    <property type="term" value="F:methylated-DNA-[protein]-cysteine S-methyltransferase activity"/>
    <property type="evidence" value="ECO:0007669"/>
    <property type="project" value="UniProtKB-EC"/>
</dbReference>
<feature type="binding site" evidence="17">
    <location>
        <position position="69"/>
    </location>
    <ligand>
        <name>Zn(2+)</name>
        <dbReference type="ChEBI" id="CHEBI:29105"/>
    </ligand>
</feature>
<organism evidence="19 20">
    <name type="scientific">Siccibacter turicensis</name>
    <dbReference type="NCBI Taxonomy" id="357233"/>
    <lineage>
        <taxon>Bacteria</taxon>
        <taxon>Pseudomonadati</taxon>
        <taxon>Pseudomonadota</taxon>
        <taxon>Gammaproteobacteria</taxon>
        <taxon>Enterobacterales</taxon>
        <taxon>Enterobacteriaceae</taxon>
        <taxon>Siccibacter</taxon>
    </lineage>
</organism>
<evidence type="ECO:0000313" key="20">
    <source>
        <dbReference type="Proteomes" id="UP000240212"/>
    </source>
</evidence>
<keyword evidence="10 19" id="KW-0238">DNA-binding</keyword>
<protein>
    <recommendedName>
        <fullName evidence="3">methylated-DNA--[protein]-cysteine S-methyltransferase</fullName>
        <ecNumber evidence="3">2.1.1.63</ecNumber>
    </recommendedName>
</protein>
<dbReference type="PROSITE" id="PS00041">
    <property type="entry name" value="HTH_ARAC_FAMILY_1"/>
    <property type="match status" value="2"/>
</dbReference>
<feature type="binding site" evidence="16">
    <location>
        <position position="45"/>
    </location>
    <ligand>
        <name>DNA</name>
        <dbReference type="ChEBI" id="CHEBI:16991"/>
    </ligand>
</feature>
<dbReference type="InterPro" id="IPR018062">
    <property type="entry name" value="HTH_AraC-typ_CS"/>
</dbReference>
<evidence type="ECO:0000256" key="14">
    <source>
        <dbReference type="ARBA" id="ARBA00049348"/>
    </source>
</evidence>
<dbReference type="InterPro" id="IPR014048">
    <property type="entry name" value="MethylDNA_cys_MeTrfase_DNA-bd"/>
</dbReference>
<dbReference type="InterPro" id="IPR008332">
    <property type="entry name" value="MethylG_MeTrfase_N"/>
</dbReference>
<evidence type="ECO:0000256" key="5">
    <source>
        <dbReference type="ARBA" id="ARBA00022679"/>
    </source>
</evidence>
<name>A0A2P8VJP0_9ENTR</name>
<dbReference type="GO" id="GO:0008270">
    <property type="term" value="F:zinc ion binding"/>
    <property type="evidence" value="ECO:0007669"/>
    <property type="project" value="InterPro"/>
</dbReference>
<dbReference type="GO" id="GO:0043565">
    <property type="term" value="F:sequence-specific DNA binding"/>
    <property type="evidence" value="ECO:0007669"/>
    <property type="project" value="InterPro"/>
</dbReference>
<proteinExistence type="inferred from homology"/>
<dbReference type="SUPFAM" id="SSF53155">
    <property type="entry name" value="Methylated DNA-protein cysteine methyltransferase domain"/>
    <property type="match status" value="1"/>
</dbReference>
<keyword evidence="4 19" id="KW-0489">Methyltransferase</keyword>
<evidence type="ECO:0000256" key="3">
    <source>
        <dbReference type="ARBA" id="ARBA00011918"/>
    </source>
</evidence>
<keyword evidence="8 16" id="KW-0862">Zinc</keyword>
<dbReference type="Proteomes" id="UP000240212">
    <property type="component" value="Unassembled WGS sequence"/>
</dbReference>
<dbReference type="GO" id="GO:0032259">
    <property type="term" value="P:methylation"/>
    <property type="evidence" value="ECO:0007669"/>
    <property type="project" value="UniProtKB-KW"/>
</dbReference>
<dbReference type="InterPro" id="IPR001497">
    <property type="entry name" value="MethylDNA_cys_MeTrfase_AS"/>
</dbReference>
<dbReference type="InterPro" id="IPR004026">
    <property type="entry name" value="Ada_DNA_repair_Zn-bd"/>
</dbReference>